<dbReference type="GO" id="GO:0003677">
    <property type="term" value="F:DNA binding"/>
    <property type="evidence" value="ECO:0007669"/>
    <property type="project" value="InterPro"/>
</dbReference>
<feature type="compositionally biased region" description="Basic and acidic residues" evidence="1">
    <location>
        <begin position="581"/>
        <end position="590"/>
    </location>
</feature>
<protein>
    <submittedName>
        <fullName evidence="3">Putative transposase, IS4 family</fullName>
    </submittedName>
</protein>
<dbReference type="RefSeq" id="WP_009143965.1">
    <property type="nucleotide sequence ID" value="NZ_GL831049.1"/>
</dbReference>
<feature type="region of interest" description="Disordered" evidence="1">
    <location>
        <begin position="578"/>
        <end position="607"/>
    </location>
</feature>
<keyword evidence="4" id="KW-1185">Reference proteome</keyword>
<dbReference type="AlphaFoldDB" id="E8LM27"/>
<accession>E8LM27</accession>
<dbReference type="PANTHER" id="PTHR34614">
    <property type="match status" value="1"/>
</dbReference>
<dbReference type="GO" id="GO:0004803">
    <property type="term" value="F:transposase activity"/>
    <property type="evidence" value="ECO:0007669"/>
    <property type="project" value="InterPro"/>
</dbReference>
<dbReference type="eggNOG" id="COG5421">
    <property type="taxonomic scope" value="Bacteria"/>
</dbReference>
<evidence type="ECO:0000259" key="2">
    <source>
        <dbReference type="Pfam" id="PF01609"/>
    </source>
</evidence>
<evidence type="ECO:0000313" key="4">
    <source>
        <dbReference type="Proteomes" id="UP000018458"/>
    </source>
</evidence>
<evidence type="ECO:0000256" key="1">
    <source>
        <dbReference type="SAM" id="MobiDB-lite"/>
    </source>
</evidence>
<proteinExistence type="predicted"/>
<dbReference type="Proteomes" id="UP000018458">
    <property type="component" value="Unassembled WGS sequence"/>
</dbReference>
<reference evidence="3 4" key="1">
    <citation type="submission" date="2011-01" db="EMBL/GenBank/DDBJ databases">
        <authorList>
            <person name="Weinstock G."/>
            <person name="Sodergren E."/>
            <person name="Clifton S."/>
            <person name="Fulton L."/>
            <person name="Fulton B."/>
            <person name="Courtney L."/>
            <person name="Fronick C."/>
            <person name="Harrison M."/>
            <person name="Strong C."/>
            <person name="Farmer C."/>
            <person name="Delahaunty K."/>
            <person name="Markovic C."/>
            <person name="Hall O."/>
            <person name="Minx P."/>
            <person name="Tomlinson C."/>
            <person name="Mitreva M."/>
            <person name="Hou S."/>
            <person name="Chen J."/>
            <person name="Wollam A."/>
            <person name="Pepin K.H."/>
            <person name="Johnson M."/>
            <person name="Bhonagiri V."/>
            <person name="Zhang X."/>
            <person name="Suruliraj S."/>
            <person name="Warren W."/>
            <person name="Chinwalla A."/>
            <person name="Mardis E.R."/>
            <person name="Wilson R.K."/>
        </authorList>
    </citation>
    <scope>NUCLEOTIDE SEQUENCE [LARGE SCALE GENOMIC DNA]</scope>
    <source>
        <strain evidence="4">DSM 22608 / JCM 16073 / KCTC 15190 / YIT 12066</strain>
    </source>
</reference>
<gene>
    <name evidence="3" type="ORF">HMPREF9444_01801</name>
</gene>
<sequence>MAVVTIPKLPPLSVQKNGKYSYIQTYKNCWDKEKKRAYRLPGSIKTVGKIVGGGEEGIVQWSEEFLNQYPLLGELSVRRVFKGMKGSKKIFEFKFEPLDEMISLTQAINLKKLNAGATWVLDNIIAATPVSIALTRAFSSYNRHRKLLSLAYYLYLNANGALHLYEDFAAHTRLPYQHPLSSGQISKLLKSISDDEIHKFLKVLNLEQGKIEDANVGRAKIYYALDSTSVSTYAAELTPAQWGHNKDGDALKQINVLMLVHQETGLPLFYRAYAGAVPDVSTVANLLKDYALAGMERTAVMVTDKGYGAIVNIHRFLQNGLSFLTNIKTSLTFCKALIADNLPSLLNECTIKRKIGCSCVTAPVSWSYPVAPGKRARDKTVLYVHIYLNRDIRFAYEKAIDDKTALIMEKIENKEALTDSEQTFFNKFIVNDGNGHYSLNAAAKMEAMLNKGIRILISDCVSDPLEAWKAYYDRQRVEEGFYCFKQTVSGSRFRVSTDDTLRGKAFLTFLSCVIGLMFRRRADCAKIKGIELPYDSETKLIAALNSVQQTIYQDGAYYSEVVGKIKEIMEALDIPLPEPEPVDKYLKQKDTEDEEDEPIVIEDLLTP</sequence>
<name>E8LM27_SUCHY</name>
<evidence type="ECO:0000313" key="3">
    <source>
        <dbReference type="EMBL" id="EFY06427.1"/>
    </source>
</evidence>
<feature type="domain" description="Transposase IS4-like" evidence="2">
    <location>
        <begin position="224"/>
        <end position="511"/>
    </location>
</feature>
<dbReference type="HOGENOM" id="CLU_031289_3_0_6"/>
<dbReference type="EMBL" id="AEVO01000121">
    <property type="protein sequence ID" value="EFY06427.1"/>
    <property type="molecule type" value="Genomic_DNA"/>
</dbReference>
<dbReference type="PANTHER" id="PTHR34614:SF2">
    <property type="entry name" value="TRANSPOSASE IS4-LIKE DOMAIN-CONTAINING PROTEIN"/>
    <property type="match status" value="1"/>
</dbReference>
<comment type="caution">
    <text evidence="3">The sequence shown here is derived from an EMBL/GenBank/DDBJ whole genome shotgun (WGS) entry which is preliminary data.</text>
</comment>
<dbReference type="InterPro" id="IPR002559">
    <property type="entry name" value="Transposase_11"/>
</dbReference>
<dbReference type="Pfam" id="PF01609">
    <property type="entry name" value="DDE_Tnp_1"/>
    <property type="match status" value="1"/>
</dbReference>
<feature type="compositionally biased region" description="Acidic residues" evidence="1">
    <location>
        <begin position="591"/>
        <end position="600"/>
    </location>
</feature>
<dbReference type="GO" id="GO:0006313">
    <property type="term" value="P:DNA transposition"/>
    <property type="evidence" value="ECO:0007669"/>
    <property type="project" value="InterPro"/>
</dbReference>
<dbReference type="OrthoDB" id="6171862at2"/>
<organism evidence="3 4">
    <name type="scientific">Succinatimonas hippei (strain DSM 22608 / JCM 16073 / KCTC 15190 / YIT 12066)</name>
    <dbReference type="NCBI Taxonomy" id="762983"/>
    <lineage>
        <taxon>Bacteria</taxon>
        <taxon>Pseudomonadati</taxon>
        <taxon>Pseudomonadota</taxon>
        <taxon>Gammaproteobacteria</taxon>
        <taxon>Aeromonadales</taxon>
        <taxon>Succinivibrionaceae</taxon>
        <taxon>Succinatimonas</taxon>
    </lineage>
</organism>